<name>A0A371JRT1_9FLAO</name>
<protein>
    <submittedName>
        <fullName evidence="1">Uncharacterized protein</fullName>
    </submittedName>
</protein>
<evidence type="ECO:0000313" key="2">
    <source>
        <dbReference type="Proteomes" id="UP000261828"/>
    </source>
</evidence>
<dbReference type="EMBL" id="QTJX01000002">
    <property type="protein sequence ID" value="RDY60205.1"/>
    <property type="molecule type" value="Genomic_DNA"/>
</dbReference>
<keyword evidence="2" id="KW-1185">Reference proteome</keyword>
<organism evidence="1 2">
    <name type="scientific">Flagellimonas nanhaiensis</name>
    <dbReference type="NCBI Taxonomy" id="2292706"/>
    <lineage>
        <taxon>Bacteria</taxon>
        <taxon>Pseudomonadati</taxon>
        <taxon>Bacteroidota</taxon>
        <taxon>Flavobacteriia</taxon>
        <taxon>Flavobacteriales</taxon>
        <taxon>Flavobacteriaceae</taxon>
        <taxon>Flagellimonas</taxon>
    </lineage>
</organism>
<comment type="caution">
    <text evidence="1">The sequence shown here is derived from an EMBL/GenBank/DDBJ whole genome shotgun (WGS) entry which is preliminary data.</text>
</comment>
<dbReference type="OrthoDB" id="1171624at2"/>
<gene>
    <name evidence="1" type="ORF">DX873_12835</name>
</gene>
<proteinExistence type="predicted"/>
<sequence length="345" mass="40293">MKTKNILFASALIVFQHCLWGQGEEVVYDSPSNSFISLSLQTHKNKLRFGTQDEYYIKADGTYVKPQDSNYYDVDKRMSHNMASKYAFVELLKIRYKEDMFSVMDRSLFTERKQNMYDKEQKSYTAQQQVLALANALSTKMELKRFFCNEKGEDCASTFKEDGYYNEPRNIRTWGGRGASEFQQLRAYTTFVNELFPKLQQWGNSLHPTNKIDGYFVAKAQLGKYDFKDGGYWLDTNQFYQNGFLLRWRGLQPINTSERKLMHPNGTSILYKMSPEEAETFSEKYKHIFLVLDVMASLDGMENYRADHLKTTYTLNSPVIEIYSDDGLTNKVGEINIETMVYKTR</sequence>
<evidence type="ECO:0000313" key="1">
    <source>
        <dbReference type="EMBL" id="RDY60205.1"/>
    </source>
</evidence>
<dbReference type="AlphaFoldDB" id="A0A371JRT1"/>
<dbReference type="RefSeq" id="WP_116184815.1">
    <property type="nucleotide sequence ID" value="NZ_QTJX01000002.1"/>
</dbReference>
<reference evidence="1 2" key="1">
    <citation type="submission" date="2018-08" db="EMBL/GenBank/DDBJ databases">
        <title>Muricauda nanhaiensis sp. nov., isolated from seawater of the South China Sea.</title>
        <authorList>
            <person name="Dang Y."/>
        </authorList>
    </citation>
    <scope>NUCLEOTIDE SEQUENCE [LARGE SCALE GENOMIC DNA]</scope>
    <source>
        <strain evidence="1 2">SM1704</strain>
    </source>
</reference>
<accession>A0A371JRT1</accession>
<dbReference type="Proteomes" id="UP000261828">
    <property type="component" value="Unassembled WGS sequence"/>
</dbReference>